<sequence length="95" mass="10511">MMMMMMTTTMMMTMTMMMMMTEAASIKEVKSEGSEEQEADILDLQDLQDPGGLQDPLPPSCPISRTSSKTWEVGASHTRQSPCSPAPWREGSCNT</sequence>
<dbReference type="EMBL" id="SRLO01020635">
    <property type="protein sequence ID" value="TNN22885.1"/>
    <property type="molecule type" value="Genomic_DNA"/>
</dbReference>
<accession>A0A4Z2E278</accession>
<evidence type="ECO:0000256" key="2">
    <source>
        <dbReference type="SAM" id="SignalP"/>
    </source>
</evidence>
<feature type="region of interest" description="Disordered" evidence="1">
    <location>
        <begin position="25"/>
        <end position="95"/>
    </location>
</feature>
<dbReference type="AlphaFoldDB" id="A0A4Z2E278"/>
<feature type="chain" id="PRO_5021417893" evidence="2">
    <location>
        <begin position="24"/>
        <end position="95"/>
    </location>
</feature>
<keyword evidence="2" id="KW-0732">Signal</keyword>
<comment type="caution">
    <text evidence="3">The sequence shown here is derived from an EMBL/GenBank/DDBJ whole genome shotgun (WGS) entry which is preliminary data.</text>
</comment>
<evidence type="ECO:0000313" key="4">
    <source>
        <dbReference type="Proteomes" id="UP000314294"/>
    </source>
</evidence>
<feature type="signal peptide" evidence="2">
    <location>
        <begin position="1"/>
        <end position="23"/>
    </location>
</feature>
<feature type="compositionally biased region" description="Acidic residues" evidence="1">
    <location>
        <begin position="34"/>
        <end position="43"/>
    </location>
</feature>
<evidence type="ECO:0000313" key="3">
    <source>
        <dbReference type="EMBL" id="TNN22885.1"/>
    </source>
</evidence>
<keyword evidence="4" id="KW-1185">Reference proteome</keyword>
<proteinExistence type="predicted"/>
<organism evidence="3 4">
    <name type="scientific">Liparis tanakae</name>
    <name type="common">Tanaka's snailfish</name>
    <dbReference type="NCBI Taxonomy" id="230148"/>
    <lineage>
        <taxon>Eukaryota</taxon>
        <taxon>Metazoa</taxon>
        <taxon>Chordata</taxon>
        <taxon>Craniata</taxon>
        <taxon>Vertebrata</taxon>
        <taxon>Euteleostomi</taxon>
        <taxon>Actinopterygii</taxon>
        <taxon>Neopterygii</taxon>
        <taxon>Teleostei</taxon>
        <taxon>Neoteleostei</taxon>
        <taxon>Acanthomorphata</taxon>
        <taxon>Eupercaria</taxon>
        <taxon>Perciformes</taxon>
        <taxon>Cottioidei</taxon>
        <taxon>Cottales</taxon>
        <taxon>Liparidae</taxon>
        <taxon>Liparis</taxon>
    </lineage>
</organism>
<name>A0A4Z2E278_9TELE</name>
<gene>
    <name evidence="3" type="ORF">EYF80_066999</name>
</gene>
<reference evidence="3 4" key="1">
    <citation type="submission" date="2019-03" db="EMBL/GenBank/DDBJ databases">
        <title>First draft genome of Liparis tanakae, snailfish: a comprehensive survey of snailfish specific genes.</title>
        <authorList>
            <person name="Kim W."/>
            <person name="Song I."/>
            <person name="Jeong J.-H."/>
            <person name="Kim D."/>
            <person name="Kim S."/>
            <person name="Ryu S."/>
            <person name="Song J.Y."/>
            <person name="Lee S.K."/>
        </authorList>
    </citation>
    <scope>NUCLEOTIDE SEQUENCE [LARGE SCALE GENOMIC DNA]</scope>
    <source>
        <tissue evidence="3">Muscle</tissue>
    </source>
</reference>
<protein>
    <submittedName>
        <fullName evidence="3">Uncharacterized protein</fullName>
    </submittedName>
</protein>
<dbReference type="Proteomes" id="UP000314294">
    <property type="component" value="Unassembled WGS sequence"/>
</dbReference>
<feature type="compositionally biased region" description="Low complexity" evidence="1">
    <location>
        <begin position="44"/>
        <end position="55"/>
    </location>
</feature>
<evidence type="ECO:0000256" key="1">
    <source>
        <dbReference type="SAM" id="MobiDB-lite"/>
    </source>
</evidence>